<protein>
    <submittedName>
        <fullName evidence="1">Uncharacterized protein</fullName>
    </submittedName>
</protein>
<proteinExistence type="predicted"/>
<dbReference type="Proteomes" id="UP000286113">
    <property type="component" value="Unassembled WGS sequence"/>
</dbReference>
<gene>
    <name evidence="1" type="ORF">DWX90_08040</name>
</gene>
<reference evidence="1 2" key="1">
    <citation type="submission" date="2018-08" db="EMBL/GenBank/DDBJ databases">
        <title>A genome reference for cultivated species of the human gut microbiota.</title>
        <authorList>
            <person name="Zou Y."/>
            <person name="Xue W."/>
            <person name="Luo G."/>
        </authorList>
    </citation>
    <scope>NUCLEOTIDE SEQUENCE [LARGE SCALE GENOMIC DNA]</scope>
    <source>
        <strain evidence="1 2">AF22-1</strain>
    </source>
</reference>
<comment type="caution">
    <text evidence="1">The sequence shown here is derived from an EMBL/GenBank/DDBJ whole genome shotgun (WGS) entry which is preliminary data.</text>
</comment>
<name>A0AA92W2F6_9BACT</name>
<accession>A0AA92W2F6</accession>
<dbReference type="InterPro" id="IPR012340">
    <property type="entry name" value="NA-bd_OB-fold"/>
</dbReference>
<evidence type="ECO:0000313" key="1">
    <source>
        <dbReference type="EMBL" id="RGS47049.1"/>
    </source>
</evidence>
<evidence type="ECO:0000313" key="2">
    <source>
        <dbReference type="Proteomes" id="UP000286113"/>
    </source>
</evidence>
<dbReference type="Gene3D" id="2.40.50.140">
    <property type="entry name" value="Nucleic acid-binding proteins"/>
    <property type="match status" value="1"/>
</dbReference>
<organism evidence="1 2">
    <name type="scientific">Segatella copri</name>
    <dbReference type="NCBI Taxonomy" id="165179"/>
    <lineage>
        <taxon>Bacteria</taxon>
        <taxon>Pseudomonadati</taxon>
        <taxon>Bacteroidota</taxon>
        <taxon>Bacteroidia</taxon>
        <taxon>Bacteroidales</taxon>
        <taxon>Prevotellaceae</taxon>
        <taxon>Segatella</taxon>
    </lineage>
</organism>
<dbReference type="EMBL" id="QRVN01000014">
    <property type="protein sequence ID" value="RGS47049.1"/>
    <property type="molecule type" value="Genomic_DNA"/>
</dbReference>
<sequence length="1290" mass="150677">MISNKISIKRILELKGGSLEELQQYAKTKGICLPDDLTYCLTSTELKAIDHTLFCGQGIEHNISSDTKGCSELISDREKKRNDLSKFKDVLKKDNKFKESRYYIGAVKFFDRNKDFGFIASNNCNIPTTKYNQDFYVNSYSFVDEYAKAEESIVVFQIKMLGKGKNKAINVRLITQSDEDINLALSYYGEHECFECNDGKKINLFTHYFIPVNFFAKRVQSIIENDSKRSPETTLKHFQFYIRHYPQDSCSKDKYVFDRQFHTESKSIWKNFLFALTDEERLAIIHNYPSIVKYFDDENLINLWINEFFNEKRTLADVQLLMDNFNFIPSACLDLAKQVIEKFADGRIINLLGELSKRSDLEKSDFSPTNNRSNFVVFGTLYREKLKVIHELQSYLNLTSRSYGKEIEECIASNKVNRFKQKINDFIANPSNQYSRDALFNYLSTLSNEELQGEYKKAIKGRIIVLLDRYIDEKSYFDAAYVIKQFLPYNYDFLSSYIQRLYPLNKDFLSELLRKNLGSVSYLKTNFFSLYESLTSIFKQEECFSIKQYLVSILKETNSIEVLSLFSDKYHQWLSIDDALLLAKQQIVTWNYNQIREFVKSPTKLFDNDIRFAEIVIGKSFELIEKIPLSHFFDGTPLDDKNISNLSRLPERENCAFLNSLKELIPANSECPLWNSYVKSRKFDDQVALFDNGVIDDLPESVIDTIINSISLSSVYVENNRWYNKPVLQNKVYENILKTTSVDFFHMISNRLLAMDLSESNISLAVLLAELLSYNKPNESDYQTLKKWETHFNSQLNEFKDKIPSSKSYLSAIIWAVYFQTATSMAALSNIFSSLPPYLQIKSVKKIFQLISQGKIKYNAEKLYNLITNGEKRLCLPLEITFAYLKQREKDSKSTLDNKIMLQLLNDREDHAEWIGIRQLVTECYGRWEATPTTSSWKLSRYVNGIIYKEQNGEIRMLVPTKMIDQNNFITKFNNKYFNQIQELVNITFTSKDYRVEILPQEISYYFDKKFELDLFAIARTFNFKINSLGTSIGNYLNFAKKEDEADVFCECRMADKVDGTTGISFYWCGNKTCFRTPIRYMLDSEWEHYTILDFMRILQIPVNYTNKLGKTTRFGHYIILSSYLRYFRKFYEHLKCRECGNLMKPTSGITNFTTRAVNQFACINEQCVECGKIVYLNHCFNKLKCNATIDSRDSKMCLNKQYICPECGACCSTENFRKRITNLTKTGGYISGWLIDFVQHNLGHWEKNEFYCYKCGKKMEIRNDGSYVCSKCGQAMEKQKDGSLKFIHK</sequence>